<name>A0A1Z4LU15_9CYAN</name>
<evidence type="ECO:0000313" key="1">
    <source>
        <dbReference type="EMBL" id="BAY84740.1"/>
    </source>
</evidence>
<dbReference type="Proteomes" id="UP000218418">
    <property type="component" value="Chromosome"/>
</dbReference>
<accession>A0A1Z4LU15</accession>
<proteinExistence type="predicted"/>
<dbReference type="EMBL" id="AP018227">
    <property type="protein sequence ID" value="BAY84740.1"/>
    <property type="molecule type" value="Genomic_DNA"/>
</dbReference>
<dbReference type="AlphaFoldDB" id="A0A1Z4LU15"/>
<reference evidence="1 2" key="1">
    <citation type="submission" date="2017-06" db="EMBL/GenBank/DDBJ databases">
        <title>Genome sequencing of cyanobaciteial culture collection at National Institute for Environmental Studies (NIES).</title>
        <authorList>
            <person name="Hirose Y."/>
            <person name="Shimura Y."/>
            <person name="Fujisawa T."/>
            <person name="Nakamura Y."/>
            <person name="Kawachi M."/>
        </authorList>
    </citation>
    <scope>NUCLEOTIDE SEQUENCE [LARGE SCALE GENOMIC DNA]</scope>
    <source>
        <strain evidence="1 2">NIES-267</strain>
    </source>
</reference>
<evidence type="ECO:0000313" key="2">
    <source>
        <dbReference type="Proteomes" id="UP000218418"/>
    </source>
</evidence>
<organism evidence="1 2">
    <name type="scientific">Calothrix parasitica NIES-267</name>
    <dbReference type="NCBI Taxonomy" id="1973488"/>
    <lineage>
        <taxon>Bacteria</taxon>
        <taxon>Bacillati</taxon>
        <taxon>Cyanobacteriota</taxon>
        <taxon>Cyanophyceae</taxon>
        <taxon>Nostocales</taxon>
        <taxon>Calotrichaceae</taxon>
        <taxon>Calothrix</taxon>
    </lineage>
</organism>
<keyword evidence="2" id="KW-1185">Reference proteome</keyword>
<protein>
    <submittedName>
        <fullName evidence="1">Uncharacterized protein</fullName>
    </submittedName>
</protein>
<gene>
    <name evidence="1" type="ORF">NIES267_42360</name>
</gene>
<sequence length="260" mass="29067">MMSKQYSIIKGFIVIYSLTLPYLNLSPAIASEVKQSVKQITQKVATGNSSSSIPRIELSPGYGVNISFIKSDEIIEKVWLDNPTFASLDVDGCLSTEERECDKEGATVIHLRRIKPLKVRQLPLSNTSLLTVIAKGKSERKVYLFKVGMGNKAPTYHTLEIIPDSKIVPENTQFTNIKNINELQLISRGLKIVNSEGLINDKSRLWSRIANFLIKVRMGESINSAARKSGISMRLVNRLIELGNVRGRGQRKVRSWGLPK</sequence>